<reference evidence="2 3" key="1">
    <citation type="submission" date="2012-09" db="EMBL/GenBank/DDBJ databases">
        <title>Genome Sequence of Brevibacterium casei S18.</title>
        <authorList>
            <person name="Sharma R."/>
            <person name="Singh A."/>
            <person name="Jangir P.K."/>
        </authorList>
    </citation>
    <scope>NUCLEOTIDE SEQUENCE [LARGE SCALE GENOMIC DNA]</scope>
    <source>
        <strain evidence="2 3">S18</strain>
    </source>
</reference>
<dbReference type="Pfam" id="PF12802">
    <property type="entry name" value="MarR_2"/>
    <property type="match status" value="1"/>
</dbReference>
<dbReference type="SUPFAM" id="SSF46785">
    <property type="entry name" value="Winged helix' DNA-binding domain"/>
    <property type="match status" value="1"/>
</dbReference>
<evidence type="ECO:0000313" key="2">
    <source>
        <dbReference type="EMBL" id="EKU45625.1"/>
    </source>
</evidence>
<sequence length="145" mass="15443">MSAPAAHPLFAFVRRFSRMPITGEDAVAENGRLVLVAEAVDALARQDIEPTVNAVAAEIGIDQSGASRLITAAADAGLVATAASAHDARRRTVHLTPTGQRLLVDARQWQGEVADRLTAGWSRKRREEFFAALSEVVATADALDL</sequence>
<accession>K9AVV2</accession>
<dbReference type="Proteomes" id="UP000009879">
    <property type="component" value="Unassembled WGS sequence"/>
</dbReference>
<proteinExistence type="predicted"/>
<dbReference type="PANTHER" id="PTHR33164:SF43">
    <property type="entry name" value="HTH-TYPE TRANSCRIPTIONAL REPRESSOR YETL"/>
    <property type="match status" value="1"/>
</dbReference>
<dbReference type="AlphaFoldDB" id="K9AVV2"/>
<dbReference type="Gene3D" id="1.10.10.10">
    <property type="entry name" value="Winged helix-like DNA-binding domain superfamily/Winged helix DNA-binding domain"/>
    <property type="match status" value="1"/>
</dbReference>
<comment type="caution">
    <text evidence="2">The sequence shown here is derived from an EMBL/GenBank/DDBJ whole genome shotgun (WGS) entry which is preliminary data.</text>
</comment>
<dbReference type="InterPro" id="IPR039422">
    <property type="entry name" value="MarR/SlyA-like"/>
</dbReference>
<feature type="domain" description="HTH marR-type" evidence="1">
    <location>
        <begin position="42"/>
        <end position="90"/>
    </location>
</feature>
<keyword evidence="3" id="KW-1185">Reference proteome</keyword>
<dbReference type="PANTHER" id="PTHR33164">
    <property type="entry name" value="TRANSCRIPTIONAL REGULATOR, MARR FAMILY"/>
    <property type="match status" value="1"/>
</dbReference>
<name>K9AVV2_9MICO</name>
<dbReference type="InterPro" id="IPR000835">
    <property type="entry name" value="HTH_MarR-typ"/>
</dbReference>
<protein>
    <recommendedName>
        <fullName evidence="1">HTH marR-type domain-containing protein</fullName>
    </recommendedName>
</protein>
<gene>
    <name evidence="2" type="ORF">C272_13808</name>
</gene>
<evidence type="ECO:0000259" key="1">
    <source>
        <dbReference type="Pfam" id="PF12802"/>
    </source>
</evidence>
<dbReference type="EMBL" id="AMSP01000014">
    <property type="protein sequence ID" value="EKU45625.1"/>
    <property type="molecule type" value="Genomic_DNA"/>
</dbReference>
<dbReference type="InterPro" id="IPR036388">
    <property type="entry name" value="WH-like_DNA-bd_sf"/>
</dbReference>
<dbReference type="GO" id="GO:0006950">
    <property type="term" value="P:response to stress"/>
    <property type="evidence" value="ECO:0007669"/>
    <property type="project" value="TreeGrafter"/>
</dbReference>
<dbReference type="OrthoDB" id="9815567at2"/>
<dbReference type="GO" id="GO:0003700">
    <property type="term" value="F:DNA-binding transcription factor activity"/>
    <property type="evidence" value="ECO:0007669"/>
    <property type="project" value="InterPro"/>
</dbReference>
<organism evidence="2 3">
    <name type="scientific">Brevibacterium casei S18</name>
    <dbReference type="NCBI Taxonomy" id="1229781"/>
    <lineage>
        <taxon>Bacteria</taxon>
        <taxon>Bacillati</taxon>
        <taxon>Actinomycetota</taxon>
        <taxon>Actinomycetes</taxon>
        <taxon>Micrococcales</taxon>
        <taxon>Brevibacteriaceae</taxon>
        <taxon>Brevibacterium</taxon>
    </lineage>
</organism>
<dbReference type="eggNOG" id="COG1846">
    <property type="taxonomic scope" value="Bacteria"/>
</dbReference>
<dbReference type="InterPro" id="IPR036390">
    <property type="entry name" value="WH_DNA-bd_sf"/>
</dbReference>
<evidence type="ECO:0000313" key="3">
    <source>
        <dbReference type="Proteomes" id="UP000009879"/>
    </source>
</evidence>